<proteinExistence type="predicted"/>
<organism evidence="3 4">
    <name type="scientific">Candidatus Tenderia electrophaga</name>
    <dbReference type="NCBI Taxonomy" id="1748243"/>
    <lineage>
        <taxon>Bacteria</taxon>
        <taxon>Pseudomonadati</taxon>
        <taxon>Pseudomonadota</taxon>
        <taxon>Gammaproteobacteria</taxon>
        <taxon>Candidatus Tenderiales</taxon>
        <taxon>Candidatus Tenderiaceae</taxon>
        <taxon>Candidatus Tenderia</taxon>
    </lineage>
</organism>
<dbReference type="KEGG" id="tee:Tel_00850"/>
<dbReference type="NCBIfam" id="TIGR02523">
    <property type="entry name" value="type_IV_pilV"/>
    <property type="match status" value="1"/>
</dbReference>
<keyword evidence="1" id="KW-0812">Transmembrane</keyword>
<dbReference type="InterPro" id="IPR012902">
    <property type="entry name" value="N_methyl_site"/>
</dbReference>
<evidence type="ECO:0000259" key="2">
    <source>
        <dbReference type="Pfam" id="PF22150"/>
    </source>
</evidence>
<sequence length="176" mass="18892">MIGAVSTRQAGFTLIEILVTIVILSIGLLGIAGMQASSLRNNHAAYTKTQAANLAMDMADRIRANPGARAEYVGFDTGTNVPADPGCIGTGCTAEQLADFDMRQWSIPILGTNGTTVTETTKPALPDGRGMIGTDNGRYVVTLLWREPAFDADMTRTQCIADQDPEFACFQMRFLP</sequence>
<keyword evidence="1" id="KW-1133">Transmembrane helix</keyword>
<dbReference type="PROSITE" id="PS00409">
    <property type="entry name" value="PROKAR_NTER_METHYL"/>
    <property type="match status" value="1"/>
</dbReference>
<feature type="domain" description="Type IV pilin Tt1218-like" evidence="2">
    <location>
        <begin position="34"/>
        <end position="102"/>
    </location>
</feature>
<dbReference type="SUPFAM" id="SSF54523">
    <property type="entry name" value="Pili subunits"/>
    <property type="match status" value="1"/>
</dbReference>
<dbReference type="Pfam" id="PF07963">
    <property type="entry name" value="N_methyl"/>
    <property type="match status" value="1"/>
</dbReference>
<dbReference type="InterPro" id="IPR054402">
    <property type="entry name" value="Tt1218-like_dom"/>
</dbReference>
<keyword evidence="1" id="KW-0472">Membrane</keyword>
<evidence type="ECO:0000256" key="1">
    <source>
        <dbReference type="SAM" id="Phobius"/>
    </source>
</evidence>
<gene>
    <name evidence="3" type="ORF">Tel_00850</name>
</gene>
<evidence type="ECO:0000313" key="4">
    <source>
        <dbReference type="Proteomes" id="UP000055136"/>
    </source>
</evidence>
<protein>
    <recommendedName>
        <fullName evidence="2">Type IV pilin Tt1218-like domain-containing protein</fullName>
    </recommendedName>
</protein>
<keyword evidence="4" id="KW-1185">Reference proteome</keyword>
<reference evidence="3" key="1">
    <citation type="submission" date="2015-10" db="EMBL/GenBank/DDBJ databases">
        <title>Description of Candidatus Tenderia electrophaga gen. nov, sp. nov., an Uncultivated Electroautotroph from a Biocathode Enrichment.</title>
        <authorList>
            <person name="Eddie B.J."/>
            <person name="Malanoski A.P."/>
            <person name="Wang Z."/>
            <person name="Hall R.J."/>
            <person name="Oh S.D."/>
            <person name="Heiner C."/>
            <person name="Lin B."/>
            <person name="Strycharz-Glaven S.M."/>
        </authorList>
    </citation>
    <scope>NUCLEOTIDE SEQUENCE [LARGE SCALE GENOMIC DNA]</scope>
    <source>
        <strain evidence="3">NRL1</strain>
    </source>
</reference>
<dbReference type="NCBIfam" id="TIGR02532">
    <property type="entry name" value="IV_pilin_GFxxxE"/>
    <property type="match status" value="1"/>
</dbReference>
<dbReference type="InterPro" id="IPR045584">
    <property type="entry name" value="Pilin-like"/>
</dbReference>
<dbReference type="InterPro" id="IPR013362">
    <property type="entry name" value="Pilus_4_PilV"/>
</dbReference>
<dbReference type="AlphaFoldDB" id="A0A0S2T9H8"/>
<dbReference type="EMBL" id="CP013099">
    <property type="protein sequence ID" value="ALP51801.1"/>
    <property type="molecule type" value="Genomic_DNA"/>
</dbReference>
<evidence type="ECO:0000313" key="3">
    <source>
        <dbReference type="EMBL" id="ALP51801.1"/>
    </source>
</evidence>
<accession>A0A0S2T9H8</accession>
<feature type="transmembrane region" description="Helical" evidence="1">
    <location>
        <begin position="12"/>
        <end position="32"/>
    </location>
</feature>
<dbReference type="Pfam" id="PF22150">
    <property type="entry name" value="Tt1218-like"/>
    <property type="match status" value="1"/>
</dbReference>
<dbReference type="Proteomes" id="UP000055136">
    <property type="component" value="Chromosome"/>
</dbReference>
<dbReference type="STRING" id="1748243.Tel_00850"/>
<dbReference type="Gene3D" id="3.30.700.10">
    <property type="entry name" value="Glycoprotein, Type 4 Pilin"/>
    <property type="match status" value="1"/>
</dbReference>
<name>A0A0S2T9H8_9GAMM</name>